<evidence type="ECO:0000256" key="7">
    <source>
        <dbReference type="ARBA" id="ARBA00044534"/>
    </source>
</evidence>
<dbReference type="Proteomes" id="UP000271241">
    <property type="component" value="Unassembled WGS sequence"/>
</dbReference>
<evidence type="ECO:0000256" key="1">
    <source>
        <dbReference type="ARBA" id="ARBA00000900"/>
    </source>
</evidence>
<dbReference type="GO" id="GO:0061630">
    <property type="term" value="F:ubiquitin protein ligase activity"/>
    <property type="evidence" value="ECO:0007669"/>
    <property type="project" value="UniProtKB-EC"/>
</dbReference>
<keyword evidence="6" id="KW-0802">TPR repeat</keyword>
<dbReference type="EC" id="2.3.2.27" evidence="2"/>
<protein>
    <recommendedName>
        <fullName evidence="7">E3 ubiquitin-protein ligase CHIP</fullName>
        <ecNumber evidence="2">2.3.2.27</ecNumber>
    </recommendedName>
    <alternativeName>
        <fullName evidence="8">RING-type E3 ubiquitin transferase CHIP</fullName>
    </alternativeName>
</protein>
<sequence length="267" mass="30978">MAYDSARAASADKHKLLGNGHFAHQRYSSAIKEYTTAILDRHEDMELDCRKALELDKTSARAHYLLGKALIYQGKLGAKAIQALEKAYRFAVDQQQPYAKDVLQTLRTARREQWERDQRERNATDVTLLGYMRQLIENERQRAHRILTEAGLKNNDDRREAAAAINDEHDQRLAQLEHVFEQANENARKRDVPDYFCDKISFSLMHDPVITPSGITYERTELQDHIKHIGDFDPLSRQPMKEKDLVPNLALREAIEDYLQKQERLGH</sequence>
<keyword evidence="4" id="KW-0677">Repeat</keyword>
<keyword evidence="11" id="KW-1185">Reference proteome</keyword>
<keyword evidence="3" id="KW-0808">Transferase</keyword>
<dbReference type="InterPro" id="IPR045202">
    <property type="entry name" value="CHIP_RING-Ubox"/>
</dbReference>
<dbReference type="PANTHER" id="PTHR46803">
    <property type="entry name" value="E3 UBIQUITIN-PROTEIN LIGASE CHIP"/>
    <property type="match status" value="1"/>
</dbReference>
<dbReference type="SMART" id="SM00504">
    <property type="entry name" value="Ubox"/>
    <property type="match status" value="1"/>
</dbReference>
<evidence type="ECO:0000256" key="4">
    <source>
        <dbReference type="ARBA" id="ARBA00022737"/>
    </source>
</evidence>
<dbReference type="SUPFAM" id="SSF48452">
    <property type="entry name" value="TPR-like"/>
    <property type="match status" value="1"/>
</dbReference>
<keyword evidence="5" id="KW-0833">Ubl conjugation pathway</keyword>
<feature type="domain" description="U-box" evidence="9">
    <location>
        <begin position="191"/>
        <end position="265"/>
    </location>
</feature>
<accession>A0A4V1IXH9</accession>
<dbReference type="GO" id="GO:0043161">
    <property type="term" value="P:proteasome-mediated ubiquitin-dependent protein catabolic process"/>
    <property type="evidence" value="ECO:0007669"/>
    <property type="project" value="TreeGrafter"/>
</dbReference>
<gene>
    <name evidence="10" type="ORF">THASP1DRAFT_27098</name>
</gene>
<dbReference type="PANTHER" id="PTHR46803:SF2">
    <property type="entry name" value="E3 UBIQUITIN-PROTEIN LIGASE CHIP"/>
    <property type="match status" value="1"/>
</dbReference>
<evidence type="ECO:0000313" key="11">
    <source>
        <dbReference type="Proteomes" id="UP000271241"/>
    </source>
</evidence>
<dbReference type="GO" id="GO:0006515">
    <property type="term" value="P:protein quality control for misfolded or incompletely synthesized proteins"/>
    <property type="evidence" value="ECO:0007669"/>
    <property type="project" value="TreeGrafter"/>
</dbReference>
<name>A0A4V1IXH9_9FUNG</name>
<dbReference type="InterPro" id="IPR041312">
    <property type="entry name" value="CHIP_TPR_N"/>
</dbReference>
<dbReference type="GO" id="GO:0045862">
    <property type="term" value="P:positive regulation of proteolysis"/>
    <property type="evidence" value="ECO:0007669"/>
    <property type="project" value="TreeGrafter"/>
</dbReference>
<dbReference type="PROSITE" id="PS51698">
    <property type="entry name" value="U_BOX"/>
    <property type="match status" value="1"/>
</dbReference>
<evidence type="ECO:0000256" key="3">
    <source>
        <dbReference type="ARBA" id="ARBA00022679"/>
    </source>
</evidence>
<reference evidence="11" key="1">
    <citation type="journal article" date="2018" name="Nat. Microbiol.">
        <title>Leveraging single-cell genomics to expand the fungal tree of life.</title>
        <authorList>
            <person name="Ahrendt S.R."/>
            <person name="Quandt C.A."/>
            <person name="Ciobanu D."/>
            <person name="Clum A."/>
            <person name="Salamov A."/>
            <person name="Andreopoulos B."/>
            <person name="Cheng J.F."/>
            <person name="Woyke T."/>
            <person name="Pelin A."/>
            <person name="Henrissat B."/>
            <person name="Reynolds N.K."/>
            <person name="Benny G.L."/>
            <person name="Smith M.E."/>
            <person name="James T.Y."/>
            <person name="Grigoriev I.V."/>
        </authorList>
    </citation>
    <scope>NUCLEOTIDE SEQUENCE [LARGE SCALE GENOMIC DNA]</scope>
    <source>
        <strain evidence="11">RSA 1356</strain>
    </source>
</reference>
<dbReference type="GO" id="GO:0051087">
    <property type="term" value="F:protein-folding chaperone binding"/>
    <property type="evidence" value="ECO:0007669"/>
    <property type="project" value="TreeGrafter"/>
</dbReference>
<dbReference type="Gene3D" id="6.10.140.2020">
    <property type="match status" value="1"/>
</dbReference>
<dbReference type="SUPFAM" id="SSF57850">
    <property type="entry name" value="RING/U-box"/>
    <property type="match status" value="1"/>
</dbReference>
<dbReference type="GO" id="GO:0005737">
    <property type="term" value="C:cytoplasm"/>
    <property type="evidence" value="ECO:0007669"/>
    <property type="project" value="TreeGrafter"/>
</dbReference>
<comment type="catalytic activity">
    <reaction evidence="1">
        <text>S-ubiquitinyl-[E2 ubiquitin-conjugating enzyme]-L-cysteine + [acceptor protein]-L-lysine = [E2 ubiquitin-conjugating enzyme]-L-cysteine + N(6)-ubiquitinyl-[acceptor protein]-L-lysine.</text>
        <dbReference type="EC" id="2.3.2.27"/>
    </reaction>
</comment>
<dbReference type="GO" id="GO:0071218">
    <property type="term" value="P:cellular response to misfolded protein"/>
    <property type="evidence" value="ECO:0007669"/>
    <property type="project" value="TreeGrafter"/>
</dbReference>
<dbReference type="CDD" id="cd16654">
    <property type="entry name" value="RING-Ubox_CHIP"/>
    <property type="match status" value="1"/>
</dbReference>
<dbReference type="Pfam" id="PF04564">
    <property type="entry name" value="U-box"/>
    <property type="match status" value="1"/>
</dbReference>
<dbReference type="AlphaFoldDB" id="A0A4V1IXH9"/>
<dbReference type="Gene3D" id="1.25.40.10">
    <property type="entry name" value="Tetratricopeptide repeat domain"/>
    <property type="match status" value="1"/>
</dbReference>
<dbReference type="Gene3D" id="3.30.40.10">
    <property type="entry name" value="Zinc/RING finger domain, C3HC4 (zinc finger)"/>
    <property type="match status" value="1"/>
</dbReference>
<dbReference type="Pfam" id="PF18391">
    <property type="entry name" value="CHIP_TPR_N"/>
    <property type="match status" value="1"/>
</dbReference>
<dbReference type="STRING" id="78915.A0A4V1IXH9"/>
<evidence type="ECO:0000256" key="2">
    <source>
        <dbReference type="ARBA" id="ARBA00012483"/>
    </source>
</evidence>
<organism evidence="10 11">
    <name type="scientific">Thamnocephalis sphaerospora</name>
    <dbReference type="NCBI Taxonomy" id="78915"/>
    <lineage>
        <taxon>Eukaryota</taxon>
        <taxon>Fungi</taxon>
        <taxon>Fungi incertae sedis</taxon>
        <taxon>Zoopagomycota</taxon>
        <taxon>Zoopagomycotina</taxon>
        <taxon>Zoopagomycetes</taxon>
        <taxon>Zoopagales</taxon>
        <taxon>Sigmoideomycetaceae</taxon>
        <taxon>Thamnocephalis</taxon>
    </lineage>
</organism>
<evidence type="ECO:0000256" key="5">
    <source>
        <dbReference type="ARBA" id="ARBA00022786"/>
    </source>
</evidence>
<evidence type="ECO:0000256" key="8">
    <source>
        <dbReference type="ARBA" id="ARBA00044543"/>
    </source>
</evidence>
<dbReference type="InterPro" id="IPR003613">
    <property type="entry name" value="Ubox_domain"/>
</dbReference>
<evidence type="ECO:0000259" key="9">
    <source>
        <dbReference type="PROSITE" id="PS51698"/>
    </source>
</evidence>
<evidence type="ECO:0000256" key="6">
    <source>
        <dbReference type="ARBA" id="ARBA00022803"/>
    </source>
</evidence>
<dbReference type="InterPro" id="IPR011990">
    <property type="entry name" value="TPR-like_helical_dom_sf"/>
</dbReference>
<dbReference type="EMBL" id="KZ992426">
    <property type="protein sequence ID" value="RKP11119.1"/>
    <property type="molecule type" value="Genomic_DNA"/>
</dbReference>
<evidence type="ECO:0000313" key="10">
    <source>
        <dbReference type="EMBL" id="RKP11119.1"/>
    </source>
</evidence>
<proteinExistence type="predicted"/>
<dbReference type="OrthoDB" id="629492at2759"/>
<dbReference type="GO" id="GO:0000209">
    <property type="term" value="P:protein polyubiquitination"/>
    <property type="evidence" value="ECO:0007669"/>
    <property type="project" value="TreeGrafter"/>
</dbReference>
<dbReference type="InterPro" id="IPR013083">
    <property type="entry name" value="Znf_RING/FYVE/PHD"/>
</dbReference>